<dbReference type="SUPFAM" id="SSF109854">
    <property type="entry name" value="DinB/YfiT-like putative metalloenzymes"/>
    <property type="match status" value="1"/>
</dbReference>
<accession>A0A1T5DHM9</accession>
<dbReference type="OrthoDB" id="948294at2"/>
<dbReference type="AlphaFoldDB" id="A0A1T5DHM9"/>
<keyword evidence="2" id="KW-1185">Reference proteome</keyword>
<name>A0A1T5DHM9_9BACT</name>
<gene>
    <name evidence="1" type="ORF">SAMN05660293_01622</name>
</gene>
<organism evidence="1 2">
    <name type="scientific">Dyadobacter psychrophilus</name>
    <dbReference type="NCBI Taxonomy" id="651661"/>
    <lineage>
        <taxon>Bacteria</taxon>
        <taxon>Pseudomonadati</taxon>
        <taxon>Bacteroidota</taxon>
        <taxon>Cytophagia</taxon>
        <taxon>Cytophagales</taxon>
        <taxon>Spirosomataceae</taxon>
        <taxon>Dyadobacter</taxon>
    </lineage>
</organism>
<dbReference type="EMBL" id="FUZA01000002">
    <property type="protein sequence ID" value="SKB71235.1"/>
    <property type="molecule type" value="Genomic_DNA"/>
</dbReference>
<sequence>MVSGFLPSCVPKRLFVANSPSNCHRITCFGTFTLIKFVASNFHFINIATGALRQIVITMEQEVFVEMVLTAWHKYQEQLDDFFDDLPDDDFDIEVYPGKNRVRYIIGHLTAVNDGILTLLGAREPLYPELVDEFLIKSYRVGNSEHSINDLRIYWRNVNRTLTTYFSTMPLSEWFEKNASISNEDFQREPHCNKLNIVLTKTHHLVYHLGQLTLLNSKIRNLASRN</sequence>
<evidence type="ECO:0000313" key="2">
    <source>
        <dbReference type="Proteomes" id="UP000190897"/>
    </source>
</evidence>
<dbReference type="STRING" id="651661.SAMN05660293_01622"/>
<dbReference type="Proteomes" id="UP000190897">
    <property type="component" value="Unassembled WGS sequence"/>
</dbReference>
<reference evidence="2" key="1">
    <citation type="submission" date="2017-02" db="EMBL/GenBank/DDBJ databases">
        <authorList>
            <person name="Varghese N."/>
            <person name="Submissions S."/>
        </authorList>
    </citation>
    <scope>NUCLEOTIDE SEQUENCE [LARGE SCALE GENOMIC DNA]</scope>
    <source>
        <strain evidence="2">DSM 22270</strain>
    </source>
</reference>
<protein>
    <submittedName>
        <fullName evidence="1">DinB superfamily protein</fullName>
    </submittedName>
</protein>
<dbReference type="InterPro" id="IPR034660">
    <property type="entry name" value="DinB/YfiT-like"/>
</dbReference>
<evidence type="ECO:0000313" key="1">
    <source>
        <dbReference type="EMBL" id="SKB71235.1"/>
    </source>
</evidence>
<proteinExistence type="predicted"/>
<dbReference type="Gene3D" id="1.20.120.450">
    <property type="entry name" value="dinb family like domain"/>
    <property type="match status" value="1"/>
</dbReference>